<evidence type="ECO:0000313" key="2">
    <source>
        <dbReference type="Proteomes" id="UP001634394"/>
    </source>
</evidence>
<dbReference type="GO" id="GO:0006914">
    <property type="term" value="P:autophagy"/>
    <property type="evidence" value="ECO:0007669"/>
    <property type="project" value="UniProtKB-KW"/>
</dbReference>
<name>A0ABD3URV4_SINWO</name>
<comment type="caution">
    <text evidence="1">The sequence shown here is derived from an EMBL/GenBank/DDBJ whole genome shotgun (WGS) entry which is preliminary data.</text>
</comment>
<accession>A0ABD3URV4</accession>
<evidence type="ECO:0000313" key="1">
    <source>
        <dbReference type="EMBL" id="KAL3851892.1"/>
    </source>
</evidence>
<sequence length="104" mass="12203">IEEKAMDNMIRQHLEENRAEYKQLMIDIQLPPPQYICISAVHMENAITMLVKMFRSCTDEGRRARLNNIACTLFFTMAEMISENVQKYPPTHQFFSFCIDILGQ</sequence>
<dbReference type="AlphaFoldDB" id="A0ABD3URV4"/>
<keyword evidence="2" id="KW-1185">Reference proteome</keyword>
<dbReference type="EMBL" id="JBJQND010000015">
    <property type="protein sequence ID" value="KAL3851892.1"/>
    <property type="molecule type" value="Genomic_DNA"/>
</dbReference>
<feature type="non-terminal residue" evidence="1">
    <location>
        <position position="104"/>
    </location>
</feature>
<reference evidence="1 2" key="1">
    <citation type="submission" date="2024-11" db="EMBL/GenBank/DDBJ databases">
        <title>Chromosome-level genome assembly of the freshwater bivalve Anodonta woodiana.</title>
        <authorList>
            <person name="Chen X."/>
        </authorList>
    </citation>
    <scope>NUCLEOTIDE SEQUENCE [LARGE SCALE GENOMIC DNA]</scope>
    <source>
        <strain evidence="1">MN2024</strain>
        <tissue evidence="1">Gills</tissue>
    </source>
</reference>
<organism evidence="1 2">
    <name type="scientific">Sinanodonta woodiana</name>
    <name type="common">Chinese pond mussel</name>
    <name type="synonym">Anodonta woodiana</name>
    <dbReference type="NCBI Taxonomy" id="1069815"/>
    <lineage>
        <taxon>Eukaryota</taxon>
        <taxon>Metazoa</taxon>
        <taxon>Spiralia</taxon>
        <taxon>Lophotrochozoa</taxon>
        <taxon>Mollusca</taxon>
        <taxon>Bivalvia</taxon>
        <taxon>Autobranchia</taxon>
        <taxon>Heteroconchia</taxon>
        <taxon>Palaeoheterodonta</taxon>
        <taxon>Unionida</taxon>
        <taxon>Unionoidea</taxon>
        <taxon>Unionidae</taxon>
        <taxon>Unioninae</taxon>
        <taxon>Sinanodonta</taxon>
    </lineage>
</organism>
<proteinExistence type="predicted"/>
<dbReference type="PANTHER" id="PTHR31139">
    <property type="entry name" value="ECTOPIC P GRANULES PROTEIN 5 HOMOLOG"/>
    <property type="match status" value="1"/>
</dbReference>
<dbReference type="Proteomes" id="UP001634394">
    <property type="component" value="Unassembled WGS sequence"/>
</dbReference>
<feature type="non-terminal residue" evidence="1">
    <location>
        <position position="1"/>
    </location>
</feature>
<dbReference type="PANTHER" id="PTHR31139:SF4">
    <property type="entry name" value="ECTOPIC P GRANULES PROTEIN 5 HOMOLOG"/>
    <property type="match status" value="1"/>
</dbReference>
<gene>
    <name evidence="1" type="ORF">ACJMK2_015589</name>
</gene>
<dbReference type="InterPro" id="IPR051436">
    <property type="entry name" value="Autophagy-related_EPG5"/>
</dbReference>
<protein>
    <submittedName>
        <fullName evidence="1">Uncharacterized protein</fullName>
    </submittedName>
</protein>